<comment type="caution">
    <text evidence="2">The sequence shown here is derived from an EMBL/GenBank/DDBJ whole genome shotgun (WGS) entry which is preliminary data.</text>
</comment>
<name>A0ABW3XWV1_9FLAO</name>
<proteinExistence type="predicted"/>
<sequence length="67" mass="7688">MAVKKVIHIVSLGFLLYYLVKLIYLLSLGFAHLSEFGYGYLTGVLILILLFAFIAFKTKRKPKKHEV</sequence>
<gene>
    <name evidence="2" type="ORF">ACFQ39_00400</name>
</gene>
<dbReference type="EMBL" id="JBHTMY010000001">
    <property type="protein sequence ID" value="MFD1314061.1"/>
    <property type="molecule type" value="Genomic_DNA"/>
</dbReference>
<evidence type="ECO:0000313" key="3">
    <source>
        <dbReference type="Proteomes" id="UP001597201"/>
    </source>
</evidence>
<evidence type="ECO:0000313" key="2">
    <source>
        <dbReference type="EMBL" id="MFD1314061.1"/>
    </source>
</evidence>
<dbReference type="RefSeq" id="WP_377175315.1">
    <property type="nucleotide sequence ID" value="NZ_JBHTMY010000001.1"/>
</dbReference>
<organism evidence="2 3">
    <name type="scientific">Namhaeicola litoreus</name>
    <dbReference type="NCBI Taxonomy" id="1052145"/>
    <lineage>
        <taxon>Bacteria</taxon>
        <taxon>Pseudomonadati</taxon>
        <taxon>Bacteroidota</taxon>
        <taxon>Flavobacteriia</taxon>
        <taxon>Flavobacteriales</taxon>
        <taxon>Flavobacteriaceae</taxon>
        <taxon>Namhaeicola</taxon>
    </lineage>
</organism>
<accession>A0ABW3XWV1</accession>
<protein>
    <recommendedName>
        <fullName evidence="4">LPXTG-motif cell wall anchor domain-containing protein</fullName>
    </recommendedName>
</protein>
<dbReference type="Proteomes" id="UP001597201">
    <property type="component" value="Unassembled WGS sequence"/>
</dbReference>
<keyword evidence="1" id="KW-1133">Transmembrane helix</keyword>
<keyword evidence="1" id="KW-0812">Transmembrane</keyword>
<keyword evidence="1" id="KW-0472">Membrane</keyword>
<reference evidence="3" key="1">
    <citation type="journal article" date="2019" name="Int. J. Syst. Evol. Microbiol.">
        <title>The Global Catalogue of Microorganisms (GCM) 10K type strain sequencing project: providing services to taxonomists for standard genome sequencing and annotation.</title>
        <authorList>
            <consortium name="The Broad Institute Genomics Platform"/>
            <consortium name="The Broad Institute Genome Sequencing Center for Infectious Disease"/>
            <person name="Wu L."/>
            <person name="Ma J."/>
        </authorList>
    </citation>
    <scope>NUCLEOTIDE SEQUENCE [LARGE SCALE GENOMIC DNA]</scope>
    <source>
        <strain evidence="3">CCUG 61485</strain>
    </source>
</reference>
<feature type="transmembrane region" description="Helical" evidence="1">
    <location>
        <begin position="37"/>
        <end position="56"/>
    </location>
</feature>
<feature type="transmembrane region" description="Helical" evidence="1">
    <location>
        <begin position="12"/>
        <end position="31"/>
    </location>
</feature>
<evidence type="ECO:0008006" key="4">
    <source>
        <dbReference type="Google" id="ProtNLM"/>
    </source>
</evidence>
<evidence type="ECO:0000256" key="1">
    <source>
        <dbReference type="SAM" id="Phobius"/>
    </source>
</evidence>
<keyword evidence="3" id="KW-1185">Reference proteome</keyword>